<dbReference type="CDD" id="cd09110">
    <property type="entry name" value="PLDc_CLS_1"/>
    <property type="match status" value="1"/>
</dbReference>
<dbReference type="RefSeq" id="WP_265765150.1">
    <property type="nucleotide sequence ID" value="NZ_JAGGJA010000003.1"/>
</dbReference>
<name>A0ABT3PKH6_9BACT</name>
<reference evidence="2 3" key="1">
    <citation type="submission" date="2021-03" db="EMBL/GenBank/DDBJ databases">
        <title>Aliifodinibius sp. nov., a new bacterium isolated from saline soil.</title>
        <authorList>
            <person name="Galisteo C."/>
            <person name="De La Haba R."/>
            <person name="Sanchez-Porro C."/>
            <person name="Ventosa A."/>
        </authorList>
    </citation>
    <scope>NUCLEOTIDE SEQUENCE [LARGE SCALE GENOMIC DNA]</scope>
    <source>
        <strain evidence="2 3">1BSP15-2V2</strain>
    </source>
</reference>
<dbReference type="Gene3D" id="3.30.870.10">
    <property type="entry name" value="Endonuclease Chain A"/>
    <property type="match status" value="2"/>
</dbReference>
<comment type="caution">
    <text evidence="2">The sequence shown here is derived from an EMBL/GenBank/DDBJ whole genome shotgun (WGS) entry which is preliminary data.</text>
</comment>
<feature type="domain" description="PLD phosphodiesterase" evidence="1">
    <location>
        <begin position="301"/>
        <end position="328"/>
    </location>
</feature>
<dbReference type="PIRSF" id="PIRSF000850">
    <property type="entry name" value="Phospholipase_D_PSS"/>
    <property type="match status" value="1"/>
</dbReference>
<organism evidence="2 3">
    <name type="scientific">Fodinibius salsisoli</name>
    <dbReference type="NCBI Taxonomy" id="2820877"/>
    <lineage>
        <taxon>Bacteria</taxon>
        <taxon>Pseudomonadati</taxon>
        <taxon>Balneolota</taxon>
        <taxon>Balneolia</taxon>
        <taxon>Balneolales</taxon>
        <taxon>Balneolaceae</taxon>
        <taxon>Fodinibius</taxon>
    </lineage>
</organism>
<feature type="domain" description="PLD phosphodiesterase" evidence="1">
    <location>
        <begin position="116"/>
        <end position="143"/>
    </location>
</feature>
<dbReference type="PANTHER" id="PTHR21248:SF22">
    <property type="entry name" value="PHOSPHOLIPASE D"/>
    <property type="match status" value="1"/>
</dbReference>
<sequence>MAYQEILESTVGIPFTSGNTVEVLKNGVEIFPAMLQAIQEAQHRVDFLTFVYWKGDIAQRMAHSLSKKAEEGVEVRVILDSYGAAFMTDGLTEMMEESGVEISWFRPFKQWKIWKTDNRTHRKVLICDGKVAFTGGVGIAEEWEGDARDPSEYRETHFRIEGPAVRGLQSAFLENWIEAGHQLDSRLPRHQYNGERFSDREQAIRDVALQVVRTSASVRWSDIVILYQTLIVQAQDNIKITTAYFNPNQPMVELLCKAAERGVEIDIMIPGKHTDQRVANIAGSDRFNELLQCGINIWFYQKTMLHAKVMIVDDVISCIGSANFNHRSMLKDDEINLIANNEALASVLLRHFEDDLTSCEQVTKGQWERRSMWQRALETISKPFKQEI</sequence>
<dbReference type="Proteomes" id="UP001207918">
    <property type="component" value="Unassembled WGS sequence"/>
</dbReference>
<keyword evidence="3" id="KW-1185">Reference proteome</keyword>
<evidence type="ECO:0000313" key="2">
    <source>
        <dbReference type="EMBL" id="MCW9706444.1"/>
    </source>
</evidence>
<dbReference type="SMART" id="SM00155">
    <property type="entry name" value="PLDc"/>
    <property type="match status" value="2"/>
</dbReference>
<evidence type="ECO:0000313" key="3">
    <source>
        <dbReference type="Proteomes" id="UP001207918"/>
    </source>
</evidence>
<dbReference type="EMBL" id="JAGGJA010000003">
    <property type="protein sequence ID" value="MCW9706444.1"/>
    <property type="molecule type" value="Genomic_DNA"/>
</dbReference>
<dbReference type="PANTHER" id="PTHR21248">
    <property type="entry name" value="CARDIOLIPIN SYNTHASE"/>
    <property type="match status" value="1"/>
</dbReference>
<accession>A0ABT3PKH6</accession>
<evidence type="ECO:0000259" key="1">
    <source>
        <dbReference type="PROSITE" id="PS50035"/>
    </source>
</evidence>
<dbReference type="SUPFAM" id="SSF56024">
    <property type="entry name" value="Phospholipase D/nuclease"/>
    <property type="match status" value="2"/>
</dbReference>
<dbReference type="CDD" id="cd09159">
    <property type="entry name" value="PLDc_ybhO_like_2"/>
    <property type="match status" value="1"/>
</dbReference>
<dbReference type="PROSITE" id="PS50035">
    <property type="entry name" value="PLD"/>
    <property type="match status" value="2"/>
</dbReference>
<dbReference type="InterPro" id="IPR025202">
    <property type="entry name" value="PLD-like_dom"/>
</dbReference>
<proteinExistence type="predicted"/>
<dbReference type="InterPro" id="IPR001736">
    <property type="entry name" value="PLipase_D/transphosphatidylase"/>
</dbReference>
<protein>
    <submittedName>
        <fullName evidence="2">Cardiolipin synthase B</fullName>
    </submittedName>
</protein>
<dbReference type="Pfam" id="PF13091">
    <property type="entry name" value="PLDc_2"/>
    <property type="match status" value="2"/>
</dbReference>
<gene>
    <name evidence="2" type="ORF">J6I44_06240</name>
</gene>